<comment type="caution">
    <text evidence="1">The sequence shown here is derived from an EMBL/GenBank/DDBJ whole genome shotgun (WGS) entry which is preliminary data.</text>
</comment>
<sequence length="193" mass="21147">MAFFHFIPPPSLLDQHQITAQQIHHPGIALQNHQHVTVHQVHNPGAIIHHPAPFLPVAPMMHDPFLPIAPMLHDPFPVMYPQMHAPLMPAFHPGAIAMQHFAPGTLQQNLARQPRRLAHITTYSTARLAAGDATAHALYDQALLATGLQPLITFDVSHFPAAPAALAMRVSGVSGEMQELVRGYGEGMRDLWG</sequence>
<keyword evidence="2" id="KW-1185">Reference proteome</keyword>
<dbReference type="OrthoDB" id="10510493at2759"/>
<dbReference type="Proteomes" id="UP000756921">
    <property type="component" value="Unassembled WGS sequence"/>
</dbReference>
<protein>
    <submittedName>
        <fullName evidence="1">Uncharacterized protein</fullName>
    </submittedName>
</protein>
<accession>A0A9P6GC91</accession>
<dbReference type="EMBL" id="WJXW01000009">
    <property type="protein sequence ID" value="KAF9733052.1"/>
    <property type="molecule type" value="Genomic_DNA"/>
</dbReference>
<dbReference type="AlphaFoldDB" id="A0A9P6GC91"/>
<name>A0A9P6GC91_9PLEO</name>
<evidence type="ECO:0000313" key="1">
    <source>
        <dbReference type="EMBL" id="KAF9733052.1"/>
    </source>
</evidence>
<gene>
    <name evidence="1" type="ORF">PMIN01_08734</name>
</gene>
<organism evidence="1 2">
    <name type="scientific">Paraphaeosphaeria minitans</name>
    <dbReference type="NCBI Taxonomy" id="565426"/>
    <lineage>
        <taxon>Eukaryota</taxon>
        <taxon>Fungi</taxon>
        <taxon>Dikarya</taxon>
        <taxon>Ascomycota</taxon>
        <taxon>Pezizomycotina</taxon>
        <taxon>Dothideomycetes</taxon>
        <taxon>Pleosporomycetidae</taxon>
        <taxon>Pleosporales</taxon>
        <taxon>Massarineae</taxon>
        <taxon>Didymosphaeriaceae</taxon>
        <taxon>Paraphaeosphaeria</taxon>
    </lineage>
</organism>
<proteinExistence type="predicted"/>
<reference evidence="1" key="1">
    <citation type="journal article" date="2020" name="Mol. Plant Microbe Interact.">
        <title>Genome Sequence of the Biocontrol Agent Coniothyrium minitans strain Conio (IMI 134523).</title>
        <authorList>
            <person name="Patel D."/>
            <person name="Shittu T.A."/>
            <person name="Baroncelli R."/>
            <person name="Muthumeenakshi S."/>
            <person name="Osborne T.H."/>
            <person name="Janganan T.K."/>
            <person name="Sreenivasaprasad S."/>
        </authorList>
    </citation>
    <scope>NUCLEOTIDE SEQUENCE</scope>
    <source>
        <strain evidence="1">Conio</strain>
    </source>
</reference>
<evidence type="ECO:0000313" key="2">
    <source>
        <dbReference type="Proteomes" id="UP000756921"/>
    </source>
</evidence>